<evidence type="ECO:0000313" key="12">
    <source>
        <dbReference type="Proteomes" id="UP000011087"/>
    </source>
</evidence>
<dbReference type="PROSITE" id="PS50005">
    <property type="entry name" value="TPR"/>
    <property type="match status" value="2"/>
</dbReference>
<dbReference type="OMA" id="EYTHRAN"/>
<evidence type="ECO:0000259" key="9">
    <source>
        <dbReference type="Pfam" id="PF13844"/>
    </source>
</evidence>
<accession>L1JRU5</accession>
<keyword evidence="5" id="KW-0808">Transferase</keyword>
<dbReference type="Gene3D" id="1.25.40.10">
    <property type="entry name" value="Tetratricopeptide repeat domain"/>
    <property type="match status" value="3"/>
</dbReference>
<feature type="domain" description="O-GlcNAc transferase C-terminal" evidence="9">
    <location>
        <begin position="530"/>
        <end position="699"/>
    </location>
</feature>
<feature type="repeat" description="TPR" evidence="8">
    <location>
        <begin position="139"/>
        <end position="172"/>
    </location>
</feature>
<dbReference type="PaxDb" id="55529-EKX51182"/>
<dbReference type="InterPro" id="IPR029489">
    <property type="entry name" value="OGT/SEC/SPY_C"/>
</dbReference>
<dbReference type="EC" id="2.4.1.255" evidence="3"/>
<dbReference type="KEGG" id="gtt:GUITHDRAFT_134689"/>
<evidence type="ECO:0000256" key="3">
    <source>
        <dbReference type="ARBA" id="ARBA00011970"/>
    </source>
</evidence>
<evidence type="ECO:0000256" key="4">
    <source>
        <dbReference type="ARBA" id="ARBA00022676"/>
    </source>
</evidence>
<keyword evidence="12" id="KW-1185">Reference proteome</keyword>
<dbReference type="EnsemblProtists" id="EKX51182">
    <property type="protein sequence ID" value="EKX51182"/>
    <property type="gene ID" value="GUITHDRAFT_134689"/>
</dbReference>
<evidence type="ECO:0000256" key="2">
    <source>
        <dbReference type="ARBA" id="ARBA00005386"/>
    </source>
</evidence>
<dbReference type="InterPro" id="IPR011990">
    <property type="entry name" value="TPR-like_helical_dom_sf"/>
</dbReference>
<dbReference type="HOGENOM" id="CLU_001721_5_2_1"/>
<feature type="repeat" description="TPR" evidence="8">
    <location>
        <begin position="240"/>
        <end position="273"/>
    </location>
</feature>
<dbReference type="Proteomes" id="UP000011087">
    <property type="component" value="Unassembled WGS sequence"/>
</dbReference>
<evidence type="ECO:0000256" key="5">
    <source>
        <dbReference type="ARBA" id="ARBA00022679"/>
    </source>
</evidence>
<proteinExistence type="inferred from homology"/>
<dbReference type="Pfam" id="PF13432">
    <property type="entry name" value="TPR_16"/>
    <property type="match status" value="2"/>
</dbReference>
<protein>
    <recommendedName>
        <fullName evidence="3">protein O-GlcNAc transferase</fullName>
        <ecNumber evidence="3">2.4.1.255</ecNumber>
    </recommendedName>
</protein>
<evidence type="ECO:0000313" key="10">
    <source>
        <dbReference type="EMBL" id="EKX51182.1"/>
    </source>
</evidence>
<dbReference type="PANTHER" id="PTHR44366">
    <property type="entry name" value="UDP-N-ACETYLGLUCOSAMINE--PEPTIDE N-ACETYLGLUCOSAMINYLTRANSFERASE 110 KDA SUBUNIT"/>
    <property type="match status" value="1"/>
</dbReference>
<reference evidence="10 12" key="1">
    <citation type="journal article" date="2012" name="Nature">
        <title>Algal genomes reveal evolutionary mosaicism and the fate of nucleomorphs.</title>
        <authorList>
            <consortium name="DOE Joint Genome Institute"/>
            <person name="Curtis B.A."/>
            <person name="Tanifuji G."/>
            <person name="Burki F."/>
            <person name="Gruber A."/>
            <person name="Irimia M."/>
            <person name="Maruyama S."/>
            <person name="Arias M.C."/>
            <person name="Ball S.G."/>
            <person name="Gile G.H."/>
            <person name="Hirakawa Y."/>
            <person name="Hopkins J.F."/>
            <person name="Kuo A."/>
            <person name="Rensing S.A."/>
            <person name="Schmutz J."/>
            <person name="Symeonidi A."/>
            <person name="Elias M."/>
            <person name="Eveleigh R.J."/>
            <person name="Herman E.K."/>
            <person name="Klute M.J."/>
            <person name="Nakayama T."/>
            <person name="Obornik M."/>
            <person name="Reyes-Prieto A."/>
            <person name="Armbrust E.V."/>
            <person name="Aves S.J."/>
            <person name="Beiko R.G."/>
            <person name="Coutinho P."/>
            <person name="Dacks J.B."/>
            <person name="Durnford D.G."/>
            <person name="Fast N.M."/>
            <person name="Green B.R."/>
            <person name="Grisdale C.J."/>
            <person name="Hempel F."/>
            <person name="Henrissat B."/>
            <person name="Hoppner M.P."/>
            <person name="Ishida K."/>
            <person name="Kim E."/>
            <person name="Koreny L."/>
            <person name="Kroth P.G."/>
            <person name="Liu Y."/>
            <person name="Malik S.B."/>
            <person name="Maier U.G."/>
            <person name="McRose D."/>
            <person name="Mock T."/>
            <person name="Neilson J.A."/>
            <person name="Onodera N.T."/>
            <person name="Poole A.M."/>
            <person name="Pritham E.J."/>
            <person name="Richards T.A."/>
            <person name="Rocap G."/>
            <person name="Roy S.W."/>
            <person name="Sarai C."/>
            <person name="Schaack S."/>
            <person name="Shirato S."/>
            <person name="Slamovits C.H."/>
            <person name="Spencer D.F."/>
            <person name="Suzuki S."/>
            <person name="Worden A.Z."/>
            <person name="Zauner S."/>
            <person name="Barry K."/>
            <person name="Bell C."/>
            <person name="Bharti A.K."/>
            <person name="Crow J.A."/>
            <person name="Grimwood J."/>
            <person name="Kramer R."/>
            <person name="Lindquist E."/>
            <person name="Lucas S."/>
            <person name="Salamov A."/>
            <person name="McFadden G.I."/>
            <person name="Lane C.E."/>
            <person name="Keeling P.J."/>
            <person name="Gray M.W."/>
            <person name="Grigoriev I.V."/>
            <person name="Archibald J.M."/>
        </authorList>
    </citation>
    <scope>NUCLEOTIDE SEQUENCE</scope>
    <source>
        <strain evidence="10 12">CCMP2712</strain>
    </source>
</reference>
<dbReference type="Pfam" id="PF13844">
    <property type="entry name" value="Glyco_transf_41"/>
    <property type="match status" value="2"/>
</dbReference>
<organism evidence="10">
    <name type="scientific">Guillardia theta (strain CCMP2712)</name>
    <name type="common">Cryptophyte</name>
    <dbReference type="NCBI Taxonomy" id="905079"/>
    <lineage>
        <taxon>Eukaryota</taxon>
        <taxon>Cryptophyceae</taxon>
        <taxon>Pyrenomonadales</taxon>
        <taxon>Geminigeraceae</taxon>
        <taxon>Guillardia</taxon>
    </lineage>
</organism>
<gene>
    <name evidence="10" type="ORF">GUITHDRAFT_134689</name>
</gene>
<dbReference type="SUPFAM" id="SSF48452">
    <property type="entry name" value="TPR-like"/>
    <property type="match status" value="1"/>
</dbReference>
<dbReference type="InterPro" id="IPR037919">
    <property type="entry name" value="OGT"/>
</dbReference>
<comment type="pathway">
    <text evidence="1">Protein modification; protein glycosylation.</text>
</comment>
<evidence type="ECO:0000256" key="6">
    <source>
        <dbReference type="ARBA" id="ARBA00022737"/>
    </source>
</evidence>
<dbReference type="OrthoDB" id="9991317at2759"/>
<name>L1JRU5_GUITC</name>
<evidence type="ECO:0000313" key="11">
    <source>
        <dbReference type="EnsemblProtists" id="EKX51182"/>
    </source>
</evidence>
<feature type="domain" description="O-GlcNAc transferase C-terminal" evidence="9">
    <location>
        <begin position="333"/>
        <end position="512"/>
    </location>
</feature>
<evidence type="ECO:0000256" key="7">
    <source>
        <dbReference type="ARBA" id="ARBA00022803"/>
    </source>
</evidence>
<dbReference type="GeneID" id="17307814"/>
<dbReference type="SMART" id="SM00028">
    <property type="entry name" value="TPR"/>
    <property type="match status" value="7"/>
</dbReference>
<dbReference type="InterPro" id="IPR019734">
    <property type="entry name" value="TPR_rpt"/>
</dbReference>
<reference evidence="12" key="2">
    <citation type="submission" date="2012-11" db="EMBL/GenBank/DDBJ databases">
        <authorList>
            <person name="Kuo A."/>
            <person name="Curtis B.A."/>
            <person name="Tanifuji G."/>
            <person name="Burki F."/>
            <person name="Gruber A."/>
            <person name="Irimia M."/>
            <person name="Maruyama S."/>
            <person name="Arias M.C."/>
            <person name="Ball S.G."/>
            <person name="Gile G.H."/>
            <person name="Hirakawa Y."/>
            <person name="Hopkins J.F."/>
            <person name="Rensing S.A."/>
            <person name="Schmutz J."/>
            <person name="Symeonidi A."/>
            <person name="Elias M."/>
            <person name="Eveleigh R.J."/>
            <person name="Herman E.K."/>
            <person name="Klute M.J."/>
            <person name="Nakayama T."/>
            <person name="Obornik M."/>
            <person name="Reyes-Prieto A."/>
            <person name="Armbrust E.V."/>
            <person name="Aves S.J."/>
            <person name="Beiko R.G."/>
            <person name="Coutinho P."/>
            <person name="Dacks J.B."/>
            <person name="Durnford D.G."/>
            <person name="Fast N.M."/>
            <person name="Green B.R."/>
            <person name="Grisdale C."/>
            <person name="Hempe F."/>
            <person name="Henrissat B."/>
            <person name="Hoppner M.P."/>
            <person name="Ishida K.-I."/>
            <person name="Kim E."/>
            <person name="Koreny L."/>
            <person name="Kroth P.G."/>
            <person name="Liu Y."/>
            <person name="Malik S.-B."/>
            <person name="Maier U.G."/>
            <person name="McRose D."/>
            <person name="Mock T."/>
            <person name="Neilson J.A."/>
            <person name="Onodera N.T."/>
            <person name="Poole A.M."/>
            <person name="Pritham E.J."/>
            <person name="Richards T.A."/>
            <person name="Rocap G."/>
            <person name="Roy S.W."/>
            <person name="Sarai C."/>
            <person name="Schaack S."/>
            <person name="Shirato S."/>
            <person name="Slamovits C.H."/>
            <person name="Spencer D.F."/>
            <person name="Suzuki S."/>
            <person name="Worden A.Z."/>
            <person name="Zauner S."/>
            <person name="Barry K."/>
            <person name="Bell C."/>
            <person name="Bharti A.K."/>
            <person name="Crow J.A."/>
            <person name="Grimwood J."/>
            <person name="Kramer R."/>
            <person name="Lindquist E."/>
            <person name="Lucas S."/>
            <person name="Salamov A."/>
            <person name="McFadden G.I."/>
            <person name="Lane C.E."/>
            <person name="Keeling P.J."/>
            <person name="Gray M.W."/>
            <person name="Grigoriev I.V."/>
            <person name="Archibald J.M."/>
        </authorList>
    </citation>
    <scope>NUCLEOTIDE SEQUENCE</scope>
    <source>
        <strain evidence="12">CCMP2712</strain>
    </source>
</reference>
<dbReference type="GO" id="GO:0097363">
    <property type="term" value="F:protein O-acetylglucosaminyltransferase activity"/>
    <property type="evidence" value="ECO:0007669"/>
    <property type="project" value="UniProtKB-EC"/>
</dbReference>
<dbReference type="GO" id="GO:0006493">
    <property type="term" value="P:protein O-linked glycosylation"/>
    <property type="evidence" value="ECO:0007669"/>
    <property type="project" value="InterPro"/>
</dbReference>
<sequence>MEAANNLAASRRTREESRCLQRAIQLSPRHPEPFARLAEIAVTDGQHLQAREYVEQAQRLSPTSSKVLSISAAIYYSLGDLQRSVADYEAAMLQQDGLTMHNFNNLGISYAASNQHASAVRSYKSALRLWTPESGMMTTSILLNLGNTFVDLRRFSEAFASYRRILHLDPSYAIAHYSLARALDRAGNPLEALSVYRQATMADPYLPHAYSNMGITLLNQNRPNDAVKVLEYAVRLRPISAEFDNLGDAYGDSTRYEDAIATYQKAIDVAPNRIYPKSYYSQLHYLIHTCNFDRLREACENLENTLSWELQTGQESGMTPVEALVLIGTYTDHSLFLRVARNFATRSLARVKQAGWVPFSKHARMKPGKRLRIGYISGGFRHHPDGKNMQGVFEQHDRSRFEVFCFSLKRDHGTPVQRKLQSTCEHFLDYTDLDNYHAASQVNQLGIHVLFDVNGYTGEGVRQQRNIILALSPAKLQYLVSDKVASPPEFVQDYSEKLLLWPHCYFPSDLRQSGGEIRLPKVLGLSKRLFLTWMDILRRTTEHHTTLWLPLFPDVAKPQLMRIARAKLGKNATTRIVWTNLFDESEHLQVKSLATMQLDTFLYCGHTSGADILWAGVPTVTLPGIMQSARVGASLLKGLSLHGHLVARTAEDYADVVVRAIRSLQASGESKWLSSVRAKLATEKQSGSLFDVSKWVKSMESAVSMAWDIDSFSLNPRNVIISGHVF</sequence>
<keyword evidence="7 8" id="KW-0802">TPR repeat</keyword>
<evidence type="ECO:0000256" key="8">
    <source>
        <dbReference type="PROSITE-ProRule" id="PRU00339"/>
    </source>
</evidence>
<keyword evidence="4" id="KW-0328">Glycosyltransferase</keyword>
<dbReference type="PANTHER" id="PTHR44366:SF1">
    <property type="entry name" value="UDP-N-ACETYLGLUCOSAMINE--PEPTIDE N-ACETYLGLUCOSAMINYLTRANSFERASE 110 KDA SUBUNIT"/>
    <property type="match status" value="1"/>
</dbReference>
<dbReference type="eggNOG" id="KOG4626">
    <property type="taxonomic scope" value="Eukaryota"/>
</dbReference>
<dbReference type="EMBL" id="JH992976">
    <property type="protein sequence ID" value="EKX51182.1"/>
    <property type="molecule type" value="Genomic_DNA"/>
</dbReference>
<comment type="similarity">
    <text evidence="2">Belongs to the glycosyltransferase 41 family. O-GlcNAc transferase subfamily.</text>
</comment>
<keyword evidence="6" id="KW-0677">Repeat</keyword>
<evidence type="ECO:0000256" key="1">
    <source>
        <dbReference type="ARBA" id="ARBA00004922"/>
    </source>
</evidence>
<dbReference type="Gene3D" id="3.40.50.11380">
    <property type="match status" value="1"/>
</dbReference>
<dbReference type="AlphaFoldDB" id="L1JRU5"/>
<reference evidence="11" key="3">
    <citation type="submission" date="2016-03" db="UniProtKB">
        <authorList>
            <consortium name="EnsemblProtists"/>
        </authorList>
    </citation>
    <scope>IDENTIFICATION</scope>
</reference>
<dbReference type="RefSeq" id="XP_005838162.1">
    <property type="nucleotide sequence ID" value="XM_005838105.1"/>
</dbReference>
<dbReference type="Gene3D" id="3.40.50.2000">
    <property type="entry name" value="Glycogen Phosphorylase B"/>
    <property type="match status" value="1"/>
</dbReference>